<dbReference type="InterPro" id="IPR023171">
    <property type="entry name" value="Na/H_antiporter_dom_sf"/>
</dbReference>
<reference evidence="12 13" key="1">
    <citation type="submission" date="2018-12" db="EMBL/GenBank/DDBJ databases">
        <authorList>
            <consortium name="Pathogen Informatics"/>
        </authorList>
    </citation>
    <scope>NUCLEOTIDE SEQUENCE [LARGE SCALE GENOMIC DNA]</scope>
    <source>
        <strain evidence="12 13">NCTC11923</strain>
    </source>
</reference>
<evidence type="ECO:0000256" key="11">
    <source>
        <dbReference type="HAMAP-Rule" id="MF_01844"/>
    </source>
</evidence>
<dbReference type="KEGG" id="asla:NCTC11923_01622"/>
<dbReference type="GO" id="GO:0015385">
    <property type="term" value="F:sodium:proton antiporter activity"/>
    <property type="evidence" value="ECO:0007669"/>
    <property type="project" value="UniProtKB-UniRule"/>
</dbReference>
<evidence type="ECO:0000256" key="9">
    <source>
        <dbReference type="ARBA" id="ARBA00023136"/>
    </source>
</evidence>
<sequence>MNPNSPHSRSSSSRTGAIGALLERVTHRLESEVFSGLLMVTAAVVALIWANSPLRGSYEAISSTVIGPHSLHLDLSVATWAADGLLAIFFFVVGLELKQEFVVGSLRDVKEAALPMLAAVFGMVGPALVYVGIQLASGSGHLHGWAVPTATDIAFAVAVLSIFGRGLPPAARTFLLTLAVVDDLLAIIVIALFYSHGFHPLALVGALAVVVVFALLVRKGFTRWYVLIPLGVMAWWLMHSSGVHATIAGVLLGMVVPAKPTRTEPTGMTARFAHAAHPWSAGLALPIFALFAAGVSIVDGGGFGQVITDPVSMGIYLGLPLGKILGIWGSVVLLTRFTRLHLGHGIDNADILALSAIAGIGFTVSLLIAGLAFGDGPLTDHARAAVILGTAISTILGAGLVQHRVRQPRRGQPSTRGHVMRPRH</sequence>
<dbReference type="GO" id="GO:0005886">
    <property type="term" value="C:plasma membrane"/>
    <property type="evidence" value="ECO:0007669"/>
    <property type="project" value="UniProtKB-SubCell"/>
</dbReference>
<dbReference type="STRING" id="1278298.GCA_000428685_00632"/>
<dbReference type="PANTHER" id="PTHR30341:SF0">
    <property type="entry name" value="NA(+)_H(+) ANTIPORTER NHAA"/>
    <property type="match status" value="1"/>
</dbReference>
<name>A0A448KDL1_9ACTO</name>
<feature type="transmembrane region" description="Helical" evidence="11">
    <location>
        <begin position="384"/>
        <end position="401"/>
    </location>
</feature>
<organism evidence="12 13">
    <name type="scientific">Actinomyces slackii</name>
    <dbReference type="NCBI Taxonomy" id="52774"/>
    <lineage>
        <taxon>Bacteria</taxon>
        <taxon>Bacillati</taxon>
        <taxon>Actinomycetota</taxon>
        <taxon>Actinomycetes</taxon>
        <taxon>Actinomycetales</taxon>
        <taxon>Actinomycetaceae</taxon>
        <taxon>Actinomyces</taxon>
    </lineage>
</organism>
<keyword evidence="6 11" id="KW-1133">Transmembrane helix</keyword>
<feature type="transmembrane region" description="Helical" evidence="11">
    <location>
        <begin position="279"/>
        <end position="298"/>
    </location>
</feature>
<evidence type="ECO:0000313" key="12">
    <source>
        <dbReference type="EMBL" id="VEG74970.1"/>
    </source>
</evidence>
<dbReference type="AlphaFoldDB" id="A0A448KDL1"/>
<feature type="transmembrane region" description="Helical" evidence="11">
    <location>
        <begin position="201"/>
        <end position="221"/>
    </location>
</feature>
<feature type="transmembrane region" description="Helical" evidence="11">
    <location>
        <begin position="33"/>
        <end position="50"/>
    </location>
</feature>
<feature type="transmembrane region" description="Helical" evidence="11">
    <location>
        <begin position="145"/>
        <end position="167"/>
    </location>
</feature>
<comment type="subcellular location">
    <subcellularLocation>
        <location evidence="1">Cell inner membrane</location>
        <topology evidence="1">Multi-pass membrane protein</topology>
    </subcellularLocation>
    <subcellularLocation>
        <location evidence="11">Cell membrane</location>
        <topology evidence="11">Multi-pass membrane protein</topology>
    </subcellularLocation>
</comment>
<dbReference type="Proteomes" id="UP000276899">
    <property type="component" value="Chromosome"/>
</dbReference>
<keyword evidence="8 11" id="KW-0406">Ion transport</keyword>
<comment type="function">
    <text evidence="11">Na(+)/H(+) antiporter that extrudes sodium in exchange for external protons.</text>
</comment>
<dbReference type="InterPro" id="IPR004670">
    <property type="entry name" value="NhaA"/>
</dbReference>
<keyword evidence="4 11" id="KW-1003">Cell membrane</keyword>
<dbReference type="EMBL" id="LR134363">
    <property type="protein sequence ID" value="VEG74970.1"/>
    <property type="molecule type" value="Genomic_DNA"/>
</dbReference>
<protein>
    <recommendedName>
        <fullName evidence="11">Na(+)/H(+) antiporter NhaA</fullName>
    </recommendedName>
    <alternativeName>
        <fullName evidence="11">Sodium/proton antiporter NhaA</fullName>
    </alternativeName>
</protein>
<dbReference type="Pfam" id="PF06965">
    <property type="entry name" value="Na_H_antiport_1"/>
    <property type="match status" value="1"/>
</dbReference>
<keyword evidence="5 11" id="KW-0812">Transmembrane</keyword>
<evidence type="ECO:0000256" key="1">
    <source>
        <dbReference type="ARBA" id="ARBA00004429"/>
    </source>
</evidence>
<keyword evidence="2 11" id="KW-0813">Transport</keyword>
<proteinExistence type="inferred from homology"/>
<evidence type="ECO:0000256" key="5">
    <source>
        <dbReference type="ARBA" id="ARBA00022692"/>
    </source>
</evidence>
<dbReference type="PANTHER" id="PTHR30341">
    <property type="entry name" value="SODIUM ION/PROTON ANTIPORTER NHAA-RELATED"/>
    <property type="match status" value="1"/>
</dbReference>
<accession>A0A448KDL1</accession>
<evidence type="ECO:0000313" key="13">
    <source>
        <dbReference type="Proteomes" id="UP000276899"/>
    </source>
</evidence>
<dbReference type="NCBIfam" id="TIGR00773">
    <property type="entry name" value="NhaA"/>
    <property type="match status" value="1"/>
</dbReference>
<evidence type="ECO:0000256" key="3">
    <source>
        <dbReference type="ARBA" id="ARBA00022449"/>
    </source>
</evidence>
<comment type="catalytic activity">
    <reaction evidence="11">
        <text>Na(+)(in) + 2 H(+)(out) = Na(+)(out) + 2 H(+)(in)</text>
        <dbReference type="Rhea" id="RHEA:29251"/>
        <dbReference type="ChEBI" id="CHEBI:15378"/>
        <dbReference type="ChEBI" id="CHEBI:29101"/>
    </reaction>
</comment>
<feature type="transmembrane region" description="Helical" evidence="11">
    <location>
        <begin position="313"/>
        <end position="337"/>
    </location>
</feature>
<keyword evidence="9 11" id="KW-0472">Membrane</keyword>
<evidence type="ECO:0000256" key="6">
    <source>
        <dbReference type="ARBA" id="ARBA00022989"/>
    </source>
</evidence>
<evidence type="ECO:0000256" key="8">
    <source>
        <dbReference type="ARBA" id="ARBA00023065"/>
    </source>
</evidence>
<evidence type="ECO:0000256" key="10">
    <source>
        <dbReference type="ARBA" id="ARBA00023201"/>
    </source>
</evidence>
<feature type="transmembrane region" description="Helical" evidence="11">
    <location>
        <begin position="349"/>
        <end position="372"/>
    </location>
</feature>
<dbReference type="GO" id="GO:0006885">
    <property type="term" value="P:regulation of pH"/>
    <property type="evidence" value="ECO:0007669"/>
    <property type="project" value="UniProtKB-UniRule"/>
</dbReference>
<gene>
    <name evidence="12" type="primary">nhaA_2</name>
    <name evidence="11" type="synonym">nhaA</name>
    <name evidence="12" type="ORF">NCTC11923_01622</name>
</gene>
<feature type="transmembrane region" description="Helical" evidence="11">
    <location>
        <begin position="173"/>
        <end position="194"/>
    </location>
</feature>
<evidence type="ECO:0000256" key="4">
    <source>
        <dbReference type="ARBA" id="ARBA00022475"/>
    </source>
</evidence>
<dbReference type="HAMAP" id="MF_01844">
    <property type="entry name" value="NhaA"/>
    <property type="match status" value="1"/>
</dbReference>
<comment type="similarity">
    <text evidence="11">Belongs to the NhaA Na(+)/H(+) (TC 2.A.33) antiporter family.</text>
</comment>
<keyword evidence="7 11" id="KW-0915">Sodium</keyword>
<evidence type="ECO:0000256" key="7">
    <source>
        <dbReference type="ARBA" id="ARBA00023053"/>
    </source>
</evidence>
<dbReference type="Gene3D" id="1.20.1530.10">
    <property type="entry name" value="Na+/H+ antiporter like domain"/>
    <property type="match status" value="1"/>
</dbReference>
<keyword evidence="10 11" id="KW-0739">Sodium transport</keyword>
<evidence type="ECO:0000256" key="2">
    <source>
        <dbReference type="ARBA" id="ARBA00022448"/>
    </source>
</evidence>
<dbReference type="RefSeq" id="WP_051281360.1">
    <property type="nucleotide sequence ID" value="NZ_CBCRWE010000018.1"/>
</dbReference>
<keyword evidence="13" id="KW-1185">Reference proteome</keyword>
<feature type="transmembrane region" description="Helical" evidence="11">
    <location>
        <begin position="71"/>
        <end position="92"/>
    </location>
</feature>
<keyword evidence="3 11" id="KW-0050">Antiport</keyword>
<feature type="transmembrane region" description="Helical" evidence="11">
    <location>
        <begin position="112"/>
        <end position="133"/>
    </location>
</feature>